<dbReference type="Pfam" id="PF20250">
    <property type="entry name" value="FapA_N"/>
    <property type="match status" value="1"/>
</dbReference>
<dbReference type="RefSeq" id="WP_135327109.1">
    <property type="nucleotide sequence ID" value="NZ_SRJC01000001.1"/>
</dbReference>
<sequence>MELHKHFKVSVSHDKLEAYLDQLETYEKVTEEELQAFLEEHRVSYGILEEEIGRIIDKDETIQYPLLIAQGKFPVHGKDGTVIYDKEVSFEINEHDRASFRDIISIPSVVEGERIAAIKPPTNGILGRNVHGEELPFKPGKPAQLKAGKNTTFKRSDDALYANIAGQLSADERSLQVQPLFEVEGNLDLRTGNLDFIGSIIIKGNVPTGFKVFAQGDITVYGLVEGANVVAGGSVYVSEGISGLGKGIVQAGHDIRAGYINQATVEAGQDLFVENSILHSDVVAHRSVYCQTGHIIGGTTSSGLHIEAKDIGNRLNTPTGLYLGVNKKVEEKQAKYSLSLRRKEEEKRKLVLIGYKLEEKEATGNLSAQDRVMKLRQRNSLQVVLEEIAELSERLEKMRTTIGDLSGVKVIVNGKVYGQVHLGFGKYQHQIRSEYREVQAFLAEGEIILRSLSS</sequence>
<feature type="domain" description="Flagellar Assembly Protein A N-terminal region" evidence="1">
    <location>
        <begin position="7"/>
        <end position="172"/>
    </location>
</feature>
<comment type="caution">
    <text evidence="2">The sequence shown here is derived from an EMBL/GenBank/DDBJ whole genome shotgun (WGS) entry which is preliminary data.</text>
</comment>
<dbReference type="InterPro" id="IPR046866">
    <property type="entry name" value="FapA_N"/>
</dbReference>
<dbReference type="InterPro" id="IPR005646">
    <property type="entry name" value="FapA"/>
</dbReference>
<proteinExistence type="predicted"/>
<dbReference type="EMBL" id="SRJC01000001">
    <property type="protein sequence ID" value="TGB04780.1"/>
    <property type="molecule type" value="Genomic_DNA"/>
</dbReference>
<evidence type="ECO:0000313" key="3">
    <source>
        <dbReference type="Proteomes" id="UP000297982"/>
    </source>
</evidence>
<evidence type="ECO:0000313" key="2">
    <source>
        <dbReference type="EMBL" id="TGB04780.1"/>
    </source>
</evidence>
<dbReference type="Pfam" id="PF03961">
    <property type="entry name" value="FapA"/>
    <property type="match status" value="1"/>
</dbReference>
<dbReference type="PANTHER" id="PTHR38032:SF1">
    <property type="entry name" value="RNA-BINDING PROTEIN KHPB N-TERMINAL DOMAIN-CONTAINING PROTEIN"/>
    <property type="match status" value="1"/>
</dbReference>
<reference evidence="2 3" key="1">
    <citation type="journal article" date="2003" name="Int. J. Syst. Evol. Microbiol.">
        <title>Halobacillus salinus sp. nov., isolated from a salt lake on the coast of the East Sea in Korea.</title>
        <authorList>
            <person name="Yoon J.H."/>
            <person name="Kang K.H."/>
            <person name="Park Y.H."/>
        </authorList>
    </citation>
    <scope>NUCLEOTIDE SEQUENCE [LARGE SCALE GENOMIC DNA]</scope>
    <source>
        <strain evidence="2 3">HSL-3</strain>
    </source>
</reference>
<name>A0A4Z0H3U0_9BACI</name>
<gene>
    <name evidence="2" type="ORF">E4663_07255</name>
</gene>
<dbReference type="STRING" id="192814.GCA_900166575_01808"/>
<dbReference type="Proteomes" id="UP000297982">
    <property type="component" value="Unassembled WGS sequence"/>
</dbReference>
<keyword evidence="3" id="KW-1185">Reference proteome</keyword>
<organism evidence="2 3">
    <name type="scientific">Halobacillus salinus</name>
    <dbReference type="NCBI Taxonomy" id="192814"/>
    <lineage>
        <taxon>Bacteria</taxon>
        <taxon>Bacillati</taxon>
        <taxon>Bacillota</taxon>
        <taxon>Bacilli</taxon>
        <taxon>Bacillales</taxon>
        <taxon>Bacillaceae</taxon>
        <taxon>Halobacillus</taxon>
    </lineage>
</organism>
<evidence type="ECO:0000259" key="1">
    <source>
        <dbReference type="Pfam" id="PF20250"/>
    </source>
</evidence>
<dbReference type="PANTHER" id="PTHR38032">
    <property type="entry name" value="POLYMERASE-RELATED"/>
    <property type="match status" value="1"/>
</dbReference>
<dbReference type="InterPro" id="IPR046865">
    <property type="entry name" value="FapA_b_solenoid"/>
</dbReference>
<protein>
    <submittedName>
        <fullName evidence="2">DUF342 domain-containing protein</fullName>
    </submittedName>
</protein>
<dbReference type="AlphaFoldDB" id="A0A4Z0H3U0"/>
<accession>A0A4Z0H3U0</accession>